<proteinExistence type="predicted"/>
<organism evidence="2 3">
    <name type="scientific">Alteromonas confluentis</name>
    <dbReference type="NCBI Taxonomy" id="1656094"/>
    <lineage>
        <taxon>Bacteria</taxon>
        <taxon>Pseudomonadati</taxon>
        <taxon>Pseudomonadota</taxon>
        <taxon>Gammaproteobacteria</taxon>
        <taxon>Alteromonadales</taxon>
        <taxon>Alteromonadaceae</taxon>
        <taxon>Alteromonas/Salinimonas group</taxon>
        <taxon>Alteromonas</taxon>
    </lineage>
</organism>
<dbReference type="EMBL" id="MDHN01000003">
    <property type="protein sequence ID" value="OFC72646.1"/>
    <property type="molecule type" value="Genomic_DNA"/>
</dbReference>
<feature type="signal peptide" evidence="1">
    <location>
        <begin position="1"/>
        <end position="21"/>
    </location>
</feature>
<comment type="caution">
    <text evidence="2">The sequence shown here is derived from an EMBL/GenBank/DDBJ whole genome shotgun (WGS) entry which is preliminary data.</text>
</comment>
<reference evidence="2 3" key="1">
    <citation type="submission" date="2016-08" db="EMBL/GenBank/DDBJ databases">
        <authorList>
            <person name="Seilhamer J.J."/>
        </authorList>
    </citation>
    <scope>NUCLEOTIDE SEQUENCE [LARGE SCALE GENOMIC DNA]</scope>
    <source>
        <strain evidence="2 3">KCTC 42603</strain>
    </source>
</reference>
<feature type="chain" id="PRO_5009209878" description="PEP-CTERM protein-sorting domain-containing protein" evidence="1">
    <location>
        <begin position="22"/>
        <end position="182"/>
    </location>
</feature>
<evidence type="ECO:0000313" key="2">
    <source>
        <dbReference type="EMBL" id="OFC72646.1"/>
    </source>
</evidence>
<keyword evidence="3" id="KW-1185">Reference proteome</keyword>
<evidence type="ECO:0008006" key="4">
    <source>
        <dbReference type="Google" id="ProtNLM"/>
    </source>
</evidence>
<evidence type="ECO:0000256" key="1">
    <source>
        <dbReference type="SAM" id="SignalP"/>
    </source>
</evidence>
<protein>
    <recommendedName>
        <fullName evidence="4">PEP-CTERM protein-sorting domain-containing protein</fullName>
    </recommendedName>
</protein>
<gene>
    <name evidence="2" type="ORF">BFC18_02010</name>
</gene>
<dbReference type="AlphaFoldDB" id="A0A1E7ZGL7"/>
<dbReference type="OrthoDB" id="6385626at2"/>
<keyword evidence="1" id="KW-0732">Signal</keyword>
<dbReference type="STRING" id="1656094.BFC18_02010"/>
<name>A0A1E7ZGL7_9ALTE</name>
<dbReference type="Proteomes" id="UP000175691">
    <property type="component" value="Unassembled WGS sequence"/>
</dbReference>
<dbReference type="NCBIfam" id="TIGR02595">
    <property type="entry name" value="PEP_CTERM"/>
    <property type="match status" value="1"/>
</dbReference>
<accession>A0A1E7ZGL7</accession>
<evidence type="ECO:0000313" key="3">
    <source>
        <dbReference type="Proteomes" id="UP000175691"/>
    </source>
</evidence>
<sequence>MKNLKSLFSAALLAASSMMFAAQSNAAIITETVSIDGIDVASLTFELDDMLINSGMGQVYVLDDLGFDIIDFEVYFSAGIPQILNEIDASIDVDNLFAGIEFLSADIEDTYPGDVWFYQFSIDDYDAASNYFETFSDVDGYLPNLSAYGSIVTSRSFVDVSEPSVLALFALALGGLVARRRA</sequence>
<dbReference type="RefSeq" id="WP_070123270.1">
    <property type="nucleotide sequence ID" value="NZ_MDHN01000003.1"/>
</dbReference>
<dbReference type="InterPro" id="IPR013424">
    <property type="entry name" value="Ice-binding_C"/>
</dbReference>